<dbReference type="Pfam" id="PF03588">
    <property type="entry name" value="Leu_Phe_trans"/>
    <property type="match status" value="1"/>
</dbReference>
<dbReference type="GO" id="GO:0016740">
    <property type="term" value="F:transferase activity"/>
    <property type="evidence" value="ECO:0007669"/>
    <property type="project" value="UniProtKB-KW"/>
</dbReference>
<dbReference type="InterPro" id="IPR042221">
    <property type="entry name" value="Leu/Phe-tRNA_Trfase_N"/>
</dbReference>
<proteinExistence type="inferred from homology"/>
<evidence type="ECO:0000256" key="4">
    <source>
        <dbReference type="HAMAP-Rule" id="MF_00688"/>
    </source>
</evidence>
<keyword evidence="2 4" id="KW-0808">Transferase</keyword>
<comment type="catalytic activity">
    <reaction evidence="4">
        <text>N-terminal L-lysyl-[protein] + L-leucyl-tRNA(Leu) = N-terminal L-leucyl-L-lysyl-[protein] + tRNA(Leu) + H(+)</text>
        <dbReference type="Rhea" id="RHEA:12340"/>
        <dbReference type="Rhea" id="RHEA-COMP:9613"/>
        <dbReference type="Rhea" id="RHEA-COMP:9622"/>
        <dbReference type="Rhea" id="RHEA-COMP:12670"/>
        <dbReference type="Rhea" id="RHEA-COMP:12671"/>
        <dbReference type="ChEBI" id="CHEBI:15378"/>
        <dbReference type="ChEBI" id="CHEBI:65249"/>
        <dbReference type="ChEBI" id="CHEBI:78442"/>
        <dbReference type="ChEBI" id="CHEBI:78494"/>
        <dbReference type="ChEBI" id="CHEBI:133043"/>
        <dbReference type="EC" id="2.3.2.6"/>
    </reaction>
</comment>
<comment type="catalytic activity">
    <reaction evidence="4">
        <text>L-phenylalanyl-tRNA(Phe) + an N-terminal L-alpha-aminoacyl-[protein] = an N-terminal L-phenylalanyl-L-alpha-aminoacyl-[protein] + tRNA(Phe)</text>
        <dbReference type="Rhea" id="RHEA:43632"/>
        <dbReference type="Rhea" id="RHEA-COMP:9668"/>
        <dbReference type="Rhea" id="RHEA-COMP:9699"/>
        <dbReference type="Rhea" id="RHEA-COMP:10636"/>
        <dbReference type="Rhea" id="RHEA-COMP:10637"/>
        <dbReference type="ChEBI" id="CHEBI:78442"/>
        <dbReference type="ChEBI" id="CHEBI:78531"/>
        <dbReference type="ChEBI" id="CHEBI:78597"/>
        <dbReference type="ChEBI" id="CHEBI:83561"/>
        <dbReference type="EC" id="2.3.2.6"/>
    </reaction>
</comment>
<dbReference type="SUPFAM" id="SSF55729">
    <property type="entry name" value="Acyl-CoA N-acyltransferases (Nat)"/>
    <property type="match status" value="1"/>
</dbReference>
<keyword evidence="1 4" id="KW-0963">Cytoplasm</keyword>
<dbReference type="RefSeq" id="WP_068172375.1">
    <property type="nucleotide sequence ID" value="NZ_BAQB01000097.1"/>
</dbReference>
<dbReference type="PANTHER" id="PTHR30098:SF2">
    <property type="entry name" value="LEUCYL_PHENYLALANYL-TRNA--PROTEIN TRANSFERASE"/>
    <property type="match status" value="1"/>
</dbReference>
<evidence type="ECO:0000313" key="5">
    <source>
        <dbReference type="EMBL" id="GBR49363.1"/>
    </source>
</evidence>
<dbReference type="NCBIfam" id="TIGR00667">
    <property type="entry name" value="aat"/>
    <property type="match status" value="1"/>
</dbReference>
<comment type="subcellular location">
    <subcellularLocation>
        <location evidence="4">Cytoplasm</location>
    </subcellularLocation>
</comment>
<dbReference type="InterPro" id="IPR016181">
    <property type="entry name" value="Acyl_CoA_acyltransferase"/>
</dbReference>
<evidence type="ECO:0000256" key="2">
    <source>
        <dbReference type="ARBA" id="ARBA00022679"/>
    </source>
</evidence>
<reference evidence="5" key="1">
    <citation type="submission" date="2013-04" db="EMBL/GenBank/DDBJ databases">
        <title>The genome sequencing project of 58 acetic acid bacteria.</title>
        <authorList>
            <person name="Okamoto-Kainuma A."/>
            <person name="Ishikawa M."/>
            <person name="Umino S."/>
            <person name="Koizumi Y."/>
            <person name="Shiwa Y."/>
            <person name="Yoshikawa H."/>
            <person name="Matsutani M."/>
            <person name="Matsushita K."/>
        </authorList>
    </citation>
    <scope>NUCLEOTIDE SEQUENCE</scope>
    <source>
        <strain evidence="5">NBRC 106556</strain>
    </source>
</reference>
<dbReference type="Proteomes" id="UP001062443">
    <property type="component" value="Unassembled WGS sequence"/>
</dbReference>
<dbReference type="EC" id="2.3.2.6" evidence="4"/>
<dbReference type="Gene3D" id="3.40.630.70">
    <property type="entry name" value="Leucyl/phenylalanyl-tRNA-protein transferase, C-terminal domain"/>
    <property type="match status" value="1"/>
</dbReference>
<evidence type="ECO:0000313" key="6">
    <source>
        <dbReference type="Proteomes" id="UP001062443"/>
    </source>
</evidence>
<dbReference type="PANTHER" id="PTHR30098">
    <property type="entry name" value="LEUCYL/PHENYLALANYL-TRNA--PROTEIN TRANSFERASE"/>
    <property type="match status" value="1"/>
</dbReference>
<dbReference type="HAMAP" id="MF_00688">
    <property type="entry name" value="Leu_Phe_trans"/>
    <property type="match status" value="1"/>
</dbReference>
<evidence type="ECO:0000256" key="1">
    <source>
        <dbReference type="ARBA" id="ARBA00022490"/>
    </source>
</evidence>
<accession>A0ABQ0QLH8</accession>
<dbReference type="InterPro" id="IPR042203">
    <property type="entry name" value="Leu/Phe-tRNA_Trfase_C"/>
</dbReference>
<sequence>MIETLLERLTPDMLLQAYAAGVFPMAPDRESLELSWYSPEERGVIPLDGMTIPRRLMRTVRSGAFTVTADRDFQAVIRACAEPAPGREETWISERLQHLYEALFALGHAHSVEVWDGEALVGGLYGVSLGGVFCGESMFSRVRDVSKIALVHLVAGLRHGGFCLLDTQYTTPHLMRLGGVGISGQRYRALLEKALPVEAVWPENFSLAALRSEIERLHPSEGIRS</sequence>
<keyword evidence="3 4" id="KW-0012">Acyltransferase</keyword>
<gene>
    <name evidence="4" type="primary">aat</name>
    <name evidence="5" type="ORF">AA106556_2024</name>
</gene>
<comment type="function">
    <text evidence="4">Functions in the N-end rule pathway of protein degradation where it conjugates Leu, Phe and, less efficiently, Met from aminoacyl-tRNAs to the N-termini of proteins containing an N-terminal arginine or lysine.</text>
</comment>
<dbReference type="InterPro" id="IPR004616">
    <property type="entry name" value="Leu/Phe-tRNA_Trfase"/>
</dbReference>
<name>A0ABQ0QLH8_9PROT</name>
<dbReference type="Gene3D" id="3.30.70.3550">
    <property type="entry name" value="Leucyl/phenylalanyl-tRNA-protein transferase, N-terminal domain"/>
    <property type="match status" value="1"/>
</dbReference>
<dbReference type="EMBL" id="BAQB01000097">
    <property type="protein sequence ID" value="GBR49363.1"/>
    <property type="molecule type" value="Genomic_DNA"/>
</dbReference>
<comment type="catalytic activity">
    <reaction evidence="4">
        <text>N-terminal L-arginyl-[protein] + L-leucyl-tRNA(Leu) = N-terminal L-leucyl-L-arginyl-[protein] + tRNA(Leu) + H(+)</text>
        <dbReference type="Rhea" id="RHEA:50416"/>
        <dbReference type="Rhea" id="RHEA-COMP:9613"/>
        <dbReference type="Rhea" id="RHEA-COMP:9622"/>
        <dbReference type="Rhea" id="RHEA-COMP:12672"/>
        <dbReference type="Rhea" id="RHEA-COMP:12673"/>
        <dbReference type="ChEBI" id="CHEBI:15378"/>
        <dbReference type="ChEBI" id="CHEBI:64719"/>
        <dbReference type="ChEBI" id="CHEBI:78442"/>
        <dbReference type="ChEBI" id="CHEBI:78494"/>
        <dbReference type="ChEBI" id="CHEBI:133044"/>
        <dbReference type="EC" id="2.3.2.6"/>
    </reaction>
</comment>
<comment type="caution">
    <text evidence="5">The sequence shown here is derived from an EMBL/GenBank/DDBJ whole genome shotgun (WGS) entry which is preliminary data.</text>
</comment>
<keyword evidence="6" id="KW-1185">Reference proteome</keyword>
<protein>
    <recommendedName>
        <fullName evidence="4">Leucyl/phenylalanyl-tRNA--protein transferase</fullName>
        <ecNumber evidence="4">2.3.2.6</ecNumber>
    </recommendedName>
    <alternativeName>
        <fullName evidence="4">L/F-transferase</fullName>
    </alternativeName>
    <alternativeName>
        <fullName evidence="4">Leucyltransferase</fullName>
    </alternativeName>
    <alternativeName>
        <fullName evidence="4">Phenyalanyltransferase</fullName>
    </alternativeName>
</protein>
<organism evidence="5 6">
    <name type="scientific">Neokomagataea tanensis NBRC 106556</name>
    <dbReference type="NCBI Taxonomy" id="1223519"/>
    <lineage>
        <taxon>Bacteria</taxon>
        <taxon>Pseudomonadati</taxon>
        <taxon>Pseudomonadota</taxon>
        <taxon>Alphaproteobacteria</taxon>
        <taxon>Acetobacterales</taxon>
        <taxon>Acetobacteraceae</taxon>
        <taxon>Neokomagataea</taxon>
    </lineage>
</organism>
<comment type="similarity">
    <text evidence="4">Belongs to the L/F-transferase family.</text>
</comment>
<evidence type="ECO:0000256" key="3">
    <source>
        <dbReference type="ARBA" id="ARBA00023315"/>
    </source>
</evidence>